<dbReference type="GO" id="GO:0016042">
    <property type="term" value="P:lipid catabolic process"/>
    <property type="evidence" value="ECO:0007669"/>
    <property type="project" value="UniProtKB-KW"/>
</dbReference>
<keyword evidence="6" id="KW-1185">Reference proteome</keyword>
<name>A0AAJ1UEP6_9RHOB</name>
<reference evidence="5" key="1">
    <citation type="submission" date="2022-07" db="EMBL/GenBank/DDBJ databases">
        <authorList>
            <person name="Otstavnykh N."/>
            <person name="Isaeva M."/>
            <person name="Bystritskaya E."/>
        </authorList>
    </citation>
    <scope>NUCLEOTIDE SEQUENCE</scope>
    <source>
        <strain evidence="5">10Alg 79</strain>
    </source>
</reference>
<evidence type="ECO:0000256" key="4">
    <source>
        <dbReference type="SAM" id="SignalP"/>
    </source>
</evidence>
<keyword evidence="2" id="KW-0442">Lipid degradation</keyword>
<dbReference type="Pfam" id="PF03403">
    <property type="entry name" value="PAF-AH_p_II"/>
    <property type="match status" value="1"/>
</dbReference>
<feature type="signal peptide" evidence="4">
    <location>
        <begin position="1"/>
        <end position="23"/>
    </location>
</feature>
<accession>A0AAJ1UEP6</accession>
<dbReference type="PANTHER" id="PTHR10272:SF0">
    <property type="entry name" value="PLATELET-ACTIVATING FACTOR ACETYLHYDROLASE"/>
    <property type="match status" value="1"/>
</dbReference>
<keyword evidence="4" id="KW-0732">Signal</keyword>
<comment type="caution">
    <text evidence="5">The sequence shown here is derived from an EMBL/GenBank/DDBJ whole genome shotgun (WGS) entry which is preliminary data.</text>
</comment>
<dbReference type="SUPFAM" id="SSF53474">
    <property type="entry name" value="alpha/beta-Hydrolases"/>
    <property type="match status" value="1"/>
</dbReference>
<proteinExistence type="predicted"/>
<evidence type="ECO:0000256" key="1">
    <source>
        <dbReference type="ARBA" id="ARBA00022801"/>
    </source>
</evidence>
<dbReference type="Proteomes" id="UP001227162">
    <property type="component" value="Unassembled WGS sequence"/>
</dbReference>
<reference evidence="5" key="2">
    <citation type="submission" date="2023-04" db="EMBL/GenBank/DDBJ databases">
        <title>'Rhodoalgimonas zhirmunskyi' gen. nov., isolated from a red alga.</title>
        <authorList>
            <person name="Nedashkovskaya O.I."/>
            <person name="Otstavnykh N.Y."/>
            <person name="Bystritskaya E.P."/>
            <person name="Balabanova L.A."/>
            <person name="Isaeva M.P."/>
        </authorList>
    </citation>
    <scope>NUCLEOTIDE SEQUENCE</scope>
    <source>
        <strain evidence="5">10Alg 79</strain>
    </source>
</reference>
<evidence type="ECO:0000256" key="2">
    <source>
        <dbReference type="ARBA" id="ARBA00022963"/>
    </source>
</evidence>
<dbReference type="Gene3D" id="3.40.50.1820">
    <property type="entry name" value="alpha/beta hydrolase"/>
    <property type="match status" value="1"/>
</dbReference>
<dbReference type="PANTHER" id="PTHR10272">
    <property type="entry name" value="PLATELET-ACTIVATING FACTOR ACETYLHYDROLASE"/>
    <property type="match status" value="1"/>
</dbReference>
<protein>
    <submittedName>
        <fullName evidence="5">Dienelactone hydrolase</fullName>
    </submittedName>
</protein>
<dbReference type="EMBL" id="JANFFA010000003">
    <property type="protein sequence ID" value="MDQ2094607.1"/>
    <property type="molecule type" value="Genomic_DNA"/>
</dbReference>
<organism evidence="5 6">
    <name type="scientific">Rhodalgimonas zhirmunskyi</name>
    <dbReference type="NCBI Taxonomy" id="2964767"/>
    <lineage>
        <taxon>Bacteria</taxon>
        <taxon>Pseudomonadati</taxon>
        <taxon>Pseudomonadota</taxon>
        <taxon>Alphaproteobacteria</taxon>
        <taxon>Rhodobacterales</taxon>
        <taxon>Roseobacteraceae</taxon>
        <taxon>Rhodalgimonas</taxon>
    </lineage>
</organism>
<dbReference type="RefSeq" id="WP_317626231.1">
    <property type="nucleotide sequence ID" value="NZ_JANFFA010000003.1"/>
</dbReference>
<dbReference type="GO" id="GO:0003847">
    <property type="term" value="F:1-alkyl-2-acetylglycerophosphocholine esterase activity"/>
    <property type="evidence" value="ECO:0007669"/>
    <property type="project" value="TreeGrafter"/>
</dbReference>
<evidence type="ECO:0000313" key="5">
    <source>
        <dbReference type="EMBL" id="MDQ2094607.1"/>
    </source>
</evidence>
<gene>
    <name evidence="5" type="ORF">NOI20_10845</name>
</gene>
<keyword evidence="3" id="KW-0443">Lipid metabolism</keyword>
<feature type="chain" id="PRO_5042519342" evidence="4">
    <location>
        <begin position="24"/>
        <end position="440"/>
    </location>
</feature>
<evidence type="ECO:0000313" key="6">
    <source>
        <dbReference type="Proteomes" id="UP001227162"/>
    </source>
</evidence>
<dbReference type="AlphaFoldDB" id="A0AAJ1UEP6"/>
<dbReference type="InterPro" id="IPR029058">
    <property type="entry name" value="AB_hydrolase_fold"/>
</dbReference>
<keyword evidence="1 5" id="KW-0378">Hydrolase</keyword>
<evidence type="ECO:0000256" key="3">
    <source>
        <dbReference type="ARBA" id="ARBA00023098"/>
    </source>
</evidence>
<sequence>MTRTSVVTLPLAFAATLAGSALMAENRIDTQLPNAPELAAYGDMTVGVRQLEMVNPNQINILAIDPGADKPDPLPTYDRPLTVEMWYPAEQGATGDTTMKAYLRDGKTEVRLSGRAVRDAAPAGAGYPLILISHGYPGNRFLLSHLAENLASKGYVVASIDHTDSTYRTQAAFGSTLVNRSLDQLFVLEEMAKMAAEGGEFAGLYDADNAGLIGYSMGGYGAIITAGGGVTETSVGYSWGAPHGTLGIHLAGSETHEALPDPRIKTAVAFGPWGMNTGFWDATGLSGIRIPMLFIAGSQDDTSLYEKGVRAIWENASDLPHGLLTYVNGGHNSGAPMPAPQESFFFSEEKGFNISEHYTDPVWDTARMNNIAQHFVTAWMDAHLKGDEAKASYLDLIEDSNAGVWSMNEDGTPKEDHSYWKGFAKGTAKGLMYEVKGAAE</sequence>